<evidence type="ECO:0000313" key="3">
    <source>
        <dbReference type="Ensembl" id="ENSSHAP00000021784.2"/>
    </source>
</evidence>
<dbReference type="KEGG" id="shr:100915418"/>
<dbReference type="OrthoDB" id="527209at2759"/>
<dbReference type="GeneTree" id="ENSGT00940000153655"/>
<reference evidence="3 4" key="1">
    <citation type="journal article" date="2011" name="Proc. Natl. Acad. Sci. U.S.A.">
        <title>Genetic diversity and population structure of the endangered marsupial Sarcophilus harrisii (Tasmanian devil).</title>
        <authorList>
            <person name="Miller W."/>
            <person name="Hayes V.M."/>
            <person name="Ratan A."/>
            <person name="Petersen D.C."/>
            <person name="Wittekindt N.E."/>
            <person name="Miller J."/>
            <person name="Walenz B."/>
            <person name="Knight J."/>
            <person name="Qi J."/>
            <person name="Zhao F."/>
            <person name="Wang Q."/>
            <person name="Bedoya-Reina O.C."/>
            <person name="Katiyar N."/>
            <person name="Tomsho L.P."/>
            <person name="Kasson L.M."/>
            <person name="Hardie R.A."/>
            <person name="Woodbridge P."/>
            <person name="Tindall E.A."/>
            <person name="Bertelsen M.F."/>
            <person name="Dixon D."/>
            <person name="Pyecroft S."/>
            <person name="Helgen K.M."/>
            <person name="Lesk A.M."/>
            <person name="Pringle T.H."/>
            <person name="Patterson N."/>
            <person name="Zhang Y."/>
            <person name="Kreiss A."/>
            <person name="Woods G.M."/>
            <person name="Jones M.E."/>
            <person name="Schuster S.C."/>
        </authorList>
    </citation>
    <scope>NUCLEOTIDE SEQUENCE [LARGE SCALE GENOMIC DNA]</scope>
</reference>
<dbReference type="Ensembl" id="ENSSHAT00000021959.2">
    <property type="protein sequence ID" value="ENSSHAP00000021784.2"/>
    <property type="gene ID" value="ENSSHAG00000018447.2"/>
</dbReference>
<reference evidence="3" key="3">
    <citation type="submission" date="2025-09" db="UniProtKB">
        <authorList>
            <consortium name="Ensembl"/>
        </authorList>
    </citation>
    <scope>IDENTIFICATION</scope>
</reference>
<dbReference type="HOGENOM" id="CLU_030265_0_0_1"/>
<evidence type="ECO:0000259" key="2">
    <source>
        <dbReference type="Pfam" id="PF14977"/>
    </source>
</evidence>
<reference evidence="3" key="2">
    <citation type="submission" date="2025-08" db="UniProtKB">
        <authorList>
            <consortium name="Ensembl"/>
        </authorList>
    </citation>
    <scope>IDENTIFICATION</scope>
</reference>
<keyword evidence="4" id="KW-1185">Reference proteome</keyword>
<protein>
    <submittedName>
        <fullName evidence="3">Glutamate rich 6</fullName>
    </submittedName>
</protein>
<evidence type="ECO:0000256" key="1">
    <source>
        <dbReference type="SAM" id="MobiDB-lite"/>
    </source>
</evidence>
<dbReference type="InParanoid" id="G3X279"/>
<accession>G3X279</accession>
<organism evidence="3 4">
    <name type="scientific">Sarcophilus harrisii</name>
    <name type="common">Tasmanian devil</name>
    <name type="synonym">Sarcophilus laniarius</name>
    <dbReference type="NCBI Taxonomy" id="9305"/>
    <lineage>
        <taxon>Eukaryota</taxon>
        <taxon>Metazoa</taxon>
        <taxon>Chordata</taxon>
        <taxon>Craniata</taxon>
        <taxon>Vertebrata</taxon>
        <taxon>Euteleostomi</taxon>
        <taxon>Mammalia</taxon>
        <taxon>Metatheria</taxon>
        <taxon>Dasyuromorphia</taxon>
        <taxon>Dasyuridae</taxon>
        <taxon>Sarcophilus</taxon>
    </lineage>
</organism>
<dbReference type="GeneID" id="100915418"/>
<name>G3X279_SARHA</name>
<proteinExistence type="predicted"/>
<gene>
    <name evidence="3" type="primary">ERICH6</name>
</gene>
<dbReference type="CTD" id="131831"/>
<feature type="compositionally biased region" description="Low complexity" evidence="1">
    <location>
        <begin position="20"/>
        <end position="45"/>
    </location>
</feature>
<dbReference type="AlphaFoldDB" id="G3X279"/>
<feature type="compositionally biased region" description="Basic and acidic residues" evidence="1">
    <location>
        <begin position="1"/>
        <end position="10"/>
    </location>
</feature>
<evidence type="ECO:0000313" key="4">
    <source>
        <dbReference type="Proteomes" id="UP000007648"/>
    </source>
</evidence>
<dbReference type="eggNOG" id="ENOG502QUAE">
    <property type="taxonomic scope" value="Eukaryota"/>
</dbReference>
<dbReference type="FunCoup" id="G3X279">
    <property type="interactions" value="8"/>
</dbReference>
<dbReference type="Pfam" id="PF14977">
    <property type="entry name" value="FAM194"/>
    <property type="match status" value="1"/>
</dbReference>
<feature type="domain" description="FAM194 C-terminal" evidence="2">
    <location>
        <begin position="381"/>
        <end position="583"/>
    </location>
</feature>
<dbReference type="InterPro" id="IPR029281">
    <property type="entry name" value="FAM194_C"/>
</dbReference>
<dbReference type="PANTHER" id="PTHR23093">
    <property type="entry name" value="SIMILAR TO CHROMOSOME 3 OPEN READING FRAME 20"/>
    <property type="match status" value="1"/>
</dbReference>
<dbReference type="RefSeq" id="XP_031813632.1">
    <property type="nucleotide sequence ID" value="XM_031957772.1"/>
</dbReference>
<dbReference type="Proteomes" id="UP000007648">
    <property type="component" value="Unassembled WGS sequence"/>
</dbReference>
<dbReference type="PANTHER" id="PTHR23093:SF11">
    <property type="entry name" value="GLUTAMATE-RICH PROTEIN 6"/>
    <property type="match status" value="1"/>
</dbReference>
<sequence>MASPGHDRTPSRQADAQRGSAGSSKSSVVSLSSSSPSTTDASSQTSEEEFYTQRSGSISRILDLFREKATSSSQDVIREEPVTAAPNKCGIDVATQTEMSWLQDQYNKSVAVGDRTQPKKKTRLKNLKSALQKIATVRAYGSYTHGEVSPNSYCPLIRAQWAVPERLQKLDILCKMEFKEDFEMFFEPLLKTIPRLGPPAILAYKPELPPHDKITKYWEKEYPASCEFCGRNLKPFPSLDDDDFNAENYEKLFCCPEFRKLFEYVHHEKNLIKSMYPVSGSICIDPHPHFSSEKEKRKVKEKVVQRIQERHIARTFVFMANEQEEVNVKQNRTVTYQLARHPSIKIVQDKTLADSIIEDQCAFCIDSGDIWTLPCLKKIENDFLEKYYKEGGKFLTMFPDGTAQIFYPSGNLAAIVVANRLKGLICVIQEDTANKPAIRAIFDSSGKMTCYYPNGNIWVNINHLGGQFADQEGNRVRIWKWSSTMTSLPLVSFKPIFLSLNNYVGVRILDQDKIIISFLALGQQARMNVGIKLQVRIHEEVPKLRYFTDEDLFLLALIIKIRRLLSKIEICVNFPSIENWYKLKTPSYLATRAIKLLSLCQYYELGKDAISRITSLLNEPI</sequence>
<feature type="region of interest" description="Disordered" evidence="1">
    <location>
        <begin position="1"/>
        <end position="53"/>
    </location>
</feature>